<dbReference type="Pfam" id="PF02195">
    <property type="entry name" value="ParB_N"/>
    <property type="match status" value="1"/>
</dbReference>
<dbReference type="PANTHER" id="PTHR33375:SF1">
    <property type="entry name" value="CHROMOSOME-PARTITIONING PROTEIN PARB-RELATED"/>
    <property type="match status" value="1"/>
</dbReference>
<dbReference type="SUPFAM" id="SSF110849">
    <property type="entry name" value="ParB/Sulfiredoxin"/>
    <property type="match status" value="1"/>
</dbReference>
<dbReference type="AlphaFoldDB" id="A0A7W9D4B3"/>
<dbReference type="NCBIfam" id="NF010406">
    <property type="entry name" value="PRK13832.1"/>
    <property type="match status" value="1"/>
</dbReference>
<feature type="domain" description="ParB-like N-terminal" evidence="2">
    <location>
        <begin position="1"/>
        <end position="94"/>
    </location>
</feature>
<evidence type="ECO:0000259" key="2">
    <source>
        <dbReference type="SMART" id="SM00470"/>
    </source>
</evidence>
<accession>A0A7W9D4B3</accession>
<feature type="region of interest" description="Disordered" evidence="1">
    <location>
        <begin position="526"/>
        <end position="580"/>
    </location>
</feature>
<comment type="caution">
    <text evidence="3">The sequence shown here is derived from an EMBL/GenBank/DDBJ whole genome shotgun (WGS) entry which is preliminary data.</text>
</comment>
<dbReference type="SUPFAM" id="SSF109709">
    <property type="entry name" value="KorB DNA-binding domain-like"/>
    <property type="match status" value="1"/>
</dbReference>
<dbReference type="Gene3D" id="1.10.10.2830">
    <property type="match status" value="1"/>
</dbReference>
<dbReference type="EMBL" id="JACHBI010000016">
    <property type="protein sequence ID" value="MBB5577070.1"/>
    <property type="molecule type" value="Genomic_DNA"/>
</dbReference>
<sequence>MKVDPRALKDNPDSTRQSKSTPQADALLLATIRAVGIIQPPVVFPERDGGNGLIIEAGHRRRRQAVAAGFDEIEVLVVEAANDNGAMRSMVENIAREPLNPVDQWRGIERLVALDWTEEAIAVALTLPVRQIRKLRLLANVLPSMLDHMAKGDMPSEQQLRTIAAAALDEQKEVWKAHKPKKGDTASWWSVANALSKKRMYAKDASFGDDLREAYGIEWVEDLFAPADEDSRYTTNVEAFLGAQQEWMSSNLPKKGSIVEVNNYGQPDLPKKAERVYGKPGKGDNTAMYLDREGKVQSVHYRMPEARKPNGQTGSSADGSTRADDEAISALKARPDITQKGQDMIGDFRTDALHEALGRAPIEDDMLMALLVLAFSGQNVRVDSGANDHVFGPKRLQRHAARLFSEDGRLSFDMETVRVAARSILVEVLSCRRNISNSGVVSRIAGEAIGADGFLPNMGTEDFLLCLSRQALEAAAKEVNVLPRARVRETRAALVDHFKQVQFVHPAAFFSPDAKDVADLIKHADTLDNDRDDDPAVSSNAAGDPSEATVADLDAEQFEEPAEGSENTDADETAYGIAAE</sequence>
<gene>
    <name evidence="3" type="ORF">GGD50_005719</name>
</gene>
<evidence type="ECO:0000256" key="1">
    <source>
        <dbReference type="SAM" id="MobiDB-lite"/>
    </source>
</evidence>
<evidence type="ECO:0000313" key="4">
    <source>
        <dbReference type="Proteomes" id="UP000549882"/>
    </source>
</evidence>
<reference evidence="3 4" key="1">
    <citation type="submission" date="2020-08" db="EMBL/GenBank/DDBJ databases">
        <title>Genomic Encyclopedia of Type Strains, Phase IV (KMG-V): Genome sequencing to study the core and pangenomes of soil and plant-associated prokaryotes.</title>
        <authorList>
            <person name="Whitman W."/>
        </authorList>
    </citation>
    <scope>NUCLEOTIDE SEQUENCE [LARGE SCALE GENOMIC DNA]</scope>
    <source>
        <strain evidence="3 4">SEMIA 4064</strain>
    </source>
</reference>
<dbReference type="PANTHER" id="PTHR33375">
    <property type="entry name" value="CHROMOSOME-PARTITIONING PROTEIN PARB-RELATED"/>
    <property type="match status" value="1"/>
</dbReference>
<keyword evidence="4" id="KW-1185">Reference proteome</keyword>
<dbReference type="GO" id="GO:0005694">
    <property type="term" value="C:chromosome"/>
    <property type="evidence" value="ECO:0007669"/>
    <property type="project" value="TreeGrafter"/>
</dbReference>
<dbReference type="Gene3D" id="3.90.1530.30">
    <property type="match status" value="1"/>
</dbReference>
<dbReference type="Proteomes" id="UP000549882">
    <property type="component" value="Unassembled WGS sequence"/>
</dbReference>
<dbReference type="SMART" id="SM00470">
    <property type="entry name" value="ParB"/>
    <property type="match status" value="1"/>
</dbReference>
<feature type="compositionally biased region" description="Acidic residues" evidence="1">
    <location>
        <begin position="553"/>
        <end position="572"/>
    </location>
</feature>
<dbReference type="InterPro" id="IPR050336">
    <property type="entry name" value="Chromosome_partition/occlusion"/>
</dbReference>
<dbReference type="InterPro" id="IPR003115">
    <property type="entry name" value="ParB_N"/>
</dbReference>
<feature type="compositionally biased region" description="Basic and acidic residues" evidence="1">
    <location>
        <begin position="1"/>
        <end position="13"/>
    </location>
</feature>
<protein>
    <submittedName>
        <fullName evidence="3">ParB/RepB/Spo0J family partition protein</fullName>
    </submittedName>
</protein>
<dbReference type="GO" id="GO:0007059">
    <property type="term" value="P:chromosome segregation"/>
    <property type="evidence" value="ECO:0007669"/>
    <property type="project" value="TreeGrafter"/>
</dbReference>
<organism evidence="3 4">
    <name type="scientific">Rhizobium paranaense</name>
    <dbReference type="NCBI Taxonomy" id="1650438"/>
    <lineage>
        <taxon>Bacteria</taxon>
        <taxon>Pseudomonadati</taxon>
        <taxon>Pseudomonadota</taxon>
        <taxon>Alphaproteobacteria</taxon>
        <taxon>Hyphomicrobiales</taxon>
        <taxon>Rhizobiaceae</taxon>
        <taxon>Rhizobium/Agrobacterium group</taxon>
        <taxon>Rhizobium</taxon>
    </lineage>
</organism>
<dbReference type="InterPro" id="IPR036086">
    <property type="entry name" value="ParB/Sulfiredoxin_sf"/>
</dbReference>
<evidence type="ECO:0000313" key="3">
    <source>
        <dbReference type="EMBL" id="MBB5577070.1"/>
    </source>
</evidence>
<feature type="region of interest" description="Disordered" evidence="1">
    <location>
        <begin position="1"/>
        <end position="22"/>
    </location>
</feature>
<proteinExistence type="predicted"/>
<name>A0A7W9D4B3_9HYPH</name>